<evidence type="ECO:0000313" key="2">
    <source>
        <dbReference type="Proteomes" id="UP000672657"/>
    </source>
</evidence>
<dbReference type="Pfam" id="PF09954">
    <property type="entry name" value="DUF2188"/>
    <property type="match status" value="1"/>
</dbReference>
<dbReference type="Proteomes" id="UP000672657">
    <property type="component" value="Unassembled WGS sequence"/>
</dbReference>
<sequence>METHNIHIVPTRNNGWAIAVEGTGGATSHYPSQAEAIAAGAMKAKRDKVELVIHGSDGAVQRTASFDQTIGP</sequence>
<gene>
    <name evidence="1" type="ORF">LMG26411_01110</name>
</gene>
<dbReference type="InterPro" id="IPR018691">
    <property type="entry name" value="DUF2188"/>
</dbReference>
<evidence type="ECO:0008006" key="3">
    <source>
        <dbReference type="Google" id="ProtNLM"/>
    </source>
</evidence>
<protein>
    <recommendedName>
        <fullName evidence="3">DUF2188 domain-containing protein</fullName>
    </recommendedName>
</protein>
<dbReference type="EMBL" id="CAJPVI010000004">
    <property type="protein sequence ID" value="CAG2135344.1"/>
    <property type="molecule type" value="Genomic_DNA"/>
</dbReference>
<proteinExistence type="predicted"/>
<comment type="caution">
    <text evidence="1">The sequence shown here is derived from an EMBL/GenBank/DDBJ whole genome shotgun (WGS) entry which is preliminary data.</text>
</comment>
<dbReference type="RefSeq" id="WP_211952297.1">
    <property type="nucleotide sequence ID" value="NZ_CAJPVI010000004.1"/>
</dbReference>
<keyword evidence="2" id="KW-1185">Reference proteome</keyword>
<name>A0ABM8TCL3_9BURK</name>
<evidence type="ECO:0000313" key="1">
    <source>
        <dbReference type="EMBL" id="CAG2135344.1"/>
    </source>
</evidence>
<reference evidence="1 2" key="1">
    <citation type="submission" date="2021-03" db="EMBL/GenBank/DDBJ databases">
        <authorList>
            <person name="Peeters C."/>
        </authorList>
    </citation>
    <scope>NUCLEOTIDE SEQUENCE [LARGE SCALE GENOMIC DNA]</scope>
    <source>
        <strain evidence="1 2">LMG 26411</strain>
    </source>
</reference>
<organism evidence="1 2">
    <name type="scientific">Cupriavidus numazuensis</name>
    <dbReference type="NCBI Taxonomy" id="221992"/>
    <lineage>
        <taxon>Bacteria</taxon>
        <taxon>Pseudomonadati</taxon>
        <taxon>Pseudomonadota</taxon>
        <taxon>Betaproteobacteria</taxon>
        <taxon>Burkholderiales</taxon>
        <taxon>Burkholderiaceae</taxon>
        <taxon>Cupriavidus</taxon>
    </lineage>
</organism>
<accession>A0ABM8TCL3</accession>